<dbReference type="Proteomes" id="UP000001555">
    <property type="component" value="Unassembled WGS sequence"/>
</dbReference>
<evidence type="ECO:0000313" key="3">
    <source>
        <dbReference type="Proteomes" id="UP000001555"/>
    </source>
</evidence>
<keyword evidence="1" id="KW-0328">Glycosyltransferase</keyword>
<dbReference type="STRING" id="6945.B7P7E7"/>
<name>B7P7E7_IXOSC</name>
<dbReference type="PANTHER" id="PTHR43340">
    <property type="entry name" value="HYPOXANTHINE-GUANINE PHOSPHORIBOSYLTRANSFERASE"/>
    <property type="match status" value="1"/>
</dbReference>
<keyword evidence="1" id="KW-0808">Transferase</keyword>
<accession>B7P7E7</accession>
<dbReference type="InterPro" id="IPR050408">
    <property type="entry name" value="HGPRT"/>
</dbReference>
<evidence type="ECO:0000313" key="2">
    <source>
        <dbReference type="EnsemblMetazoa" id="ISCW000672-PA"/>
    </source>
</evidence>
<dbReference type="EnsemblMetazoa" id="ISCW000672-RA">
    <property type="protein sequence ID" value="ISCW000672-PA"/>
    <property type="gene ID" value="ISCW000672"/>
</dbReference>
<dbReference type="VEuPathDB" id="VectorBase:ISCI000672"/>
<dbReference type="EMBL" id="ABJB010963588">
    <property type="status" value="NOT_ANNOTATED_CDS"/>
    <property type="molecule type" value="Genomic_DNA"/>
</dbReference>
<feature type="non-terminal residue" evidence="1">
    <location>
        <position position="1"/>
    </location>
</feature>
<dbReference type="EMBL" id="ABJB010368273">
    <property type="status" value="NOT_ANNOTATED_CDS"/>
    <property type="molecule type" value="Genomic_DNA"/>
</dbReference>
<dbReference type="EC" id="2.4.2.8" evidence="1"/>
<evidence type="ECO:0000313" key="1">
    <source>
        <dbReference type="EMBL" id="EEC02519.1"/>
    </source>
</evidence>
<keyword evidence="4" id="KW-1267">Proteomics identification</keyword>
<sequence length="77" mass="8806">LKPNSSYFPCFFFFNSLFVKRSPGSSGYRPDYCGFEIPDKFVVGYALDYNDHFRDLSHVCTISNQGKQKYADSNGTL</sequence>
<organism>
    <name type="scientific">Ixodes scapularis</name>
    <name type="common">Black-legged tick</name>
    <name type="synonym">Deer tick</name>
    <dbReference type="NCBI Taxonomy" id="6945"/>
    <lineage>
        <taxon>Eukaryota</taxon>
        <taxon>Metazoa</taxon>
        <taxon>Ecdysozoa</taxon>
        <taxon>Arthropoda</taxon>
        <taxon>Chelicerata</taxon>
        <taxon>Arachnida</taxon>
        <taxon>Acari</taxon>
        <taxon>Parasitiformes</taxon>
        <taxon>Ixodida</taxon>
        <taxon>Ixodoidea</taxon>
        <taxon>Ixodidae</taxon>
        <taxon>Ixodinae</taxon>
        <taxon>Ixodes</taxon>
    </lineage>
</organism>
<dbReference type="OrthoDB" id="9449045at2759"/>
<dbReference type="VEuPathDB" id="VectorBase:ISCW000672"/>
<dbReference type="PANTHER" id="PTHR43340:SF1">
    <property type="entry name" value="HYPOXANTHINE PHOSPHORIBOSYLTRANSFERASE"/>
    <property type="match status" value="1"/>
</dbReference>
<dbReference type="AlphaFoldDB" id="B7P7E7"/>
<dbReference type="EMBL" id="DS651505">
    <property type="protein sequence ID" value="EEC02519.1"/>
    <property type="molecule type" value="Genomic_DNA"/>
</dbReference>
<protein>
    <submittedName>
        <fullName evidence="1 2">Hypoxanthine-guanine phosphoribosyltransferase, putative</fullName>
        <ecNumber evidence="1">2.4.2.8</ecNumber>
    </submittedName>
</protein>
<reference evidence="2" key="2">
    <citation type="submission" date="2020-05" db="UniProtKB">
        <authorList>
            <consortium name="EnsemblMetazoa"/>
        </authorList>
    </citation>
    <scope>IDENTIFICATION</scope>
    <source>
        <strain evidence="2">wikel</strain>
    </source>
</reference>
<dbReference type="HOGENOM" id="CLU_2653909_0_0_1"/>
<proteinExistence type="evidence at protein level"/>
<reference evidence="1 3" key="1">
    <citation type="submission" date="2008-03" db="EMBL/GenBank/DDBJ databases">
        <title>Annotation of Ixodes scapularis.</title>
        <authorList>
            <consortium name="Ixodes scapularis Genome Project Consortium"/>
            <person name="Caler E."/>
            <person name="Hannick L.I."/>
            <person name="Bidwell S."/>
            <person name="Joardar V."/>
            <person name="Thiagarajan M."/>
            <person name="Amedeo P."/>
            <person name="Galinsky K.J."/>
            <person name="Schobel S."/>
            <person name="Inman J."/>
            <person name="Hostetler J."/>
            <person name="Miller J."/>
            <person name="Hammond M."/>
            <person name="Megy K."/>
            <person name="Lawson D."/>
            <person name="Kodira C."/>
            <person name="Sutton G."/>
            <person name="Meyer J."/>
            <person name="Hill C.A."/>
            <person name="Birren B."/>
            <person name="Nene V."/>
            <person name="Collins F."/>
            <person name="Alarcon-Chaidez F."/>
            <person name="Wikel S."/>
            <person name="Strausberg R."/>
        </authorList>
    </citation>
    <scope>NUCLEOTIDE SEQUENCE [LARGE SCALE GENOMIC DNA]</scope>
    <source>
        <strain evidence="3">Wikel</strain>
        <strain evidence="1">Wikel colony</strain>
    </source>
</reference>
<dbReference type="Gene3D" id="3.40.50.2020">
    <property type="match status" value="1"/>
</dbReference>
<dbReference type="InterPro" id="IPR029057">
    <property type="entry name" value="PRTase-like"/>
</dbReference>
<dbReference type="PaxDb" id="6945-B7P7E7"/>
<evidence type="ECO:0007829" key="4">
    <source>
        <dbReference type="PeptideAtlas" id="B7P7E7"/>
    </source>
</evidence>
<dbReference type="SUPFAM" id="SSF53271">
    <property type="entry name" value="PRTase-like"/>
    <property type="match status" value="1"/>
</dbReference>
<dbReference type="VEuPathDB" id="VectorBase:ISCP_014144"/>
<dbReference type="GO" id="GO:0016757">
    <property type="term" value="F:glycosyltransferase activity"/>
    <property type="evidence" value="ECO:0007669"/>
    <property type="project" value="UniProtKB-KW"/>
</dbReference>
<keyword evidence="3" id="KW-1185">Reference proteome</keyword>
<gene>
    <name evidence="1" type="ORF">IscW_ISCW000672</name>
</gene>